<reference evidence="2" key="2">
    <citation type="submission" date="2015-01" db="EMBL/GenBank/DDBJ databases">
        <title>Evolutionary Origins and Diversification of the Mycorrhizal Mutualists.</title>
        <authorList>
            <consortium name="DOE Joint Genome Institute"/>
            <consortium name="Mycorrhizal Genomics Consortium"/>
            <person name="Kohler A."/>
            <person name="Kuo A."/>
            <person name="Nagy L.G."/>
            <person name="Floudas D."/>
            <person name="Copeland A."/>
            <person name="Barry K.W."/>
            <person name="Cichocki N."/>
            <person name="Veneault-Fourrey C."/>
            <person name="LaButti K."/>
            <person name="Lindquist E.A."/>
            <person name="Lipzen A."/>
            <person name="Lundell T."/>
            <person name="Morin E."/>
            <person name="Murat C."/>
            <person name="Riley R."/>
            <person name="Ohm R."/>
            <person name="Sun H."/>
            <person name="Tunlid A."/>
            <person name="Henrissat B."/>
            <person name="Grigoriev I.V."/>
            <person name="Hibbett D.S."/>
            <person name="Martin F."/>
        </authorList>
    </citation>
    <scope>NUCLEOTIDE SEQUENCE [LARGE SCALE GENOMIC DNA]</scope>
    <source>
        <strain evidence="2">UH-Slu-Lm8-n1</strain>
    </source>
</reference>
<evidence type="ECO:0000313" key="2">
    <source>
        <dbReference type="Proteomes" id="UP000054485"/>
    </source>
</evidence>
<sequence>LEQVEQEKQGKEAEKDKWKALQVAKRSEKASIKVEWQKLQEKHAKDVVNWVAACKELANKNVLKKDWPKKPVRPLKPK</sequence>
<feature type="non-terminal residue" evidence="1">
    <location>
        <position position="78"/>
    </location>
</feature>
<dbReference type="InParanoid" id="A0A0D0AFN0"/>
<accession>A0A0D0AFN0</accession>
<name>A0A0D0AFN0_9AGAM</name>
<gene>
    <name evidence="1" type="ORF">CY34DRAFT_52880</name>
</gene>
<dbReference type="OrthoDB" id="2636278at2759"/>
<dbReference type="AlphaFoldDB" id="A0A0D0AFN0"/>
<dbReference type="Proteomes" id="UP000054485">
    <property type="component" value="Unassembled WGS sequence"/>
</dbReference>
<reference evidence="1 2" key="1">
    <citation type="submission" date="2014-04" db="EMBL/GenBank/DDBJ databases">
        <authorList>
            <consortium name="DOE Joint Genome Institute"/>
            <person name="Kuo A."/>
            <person name="Ruytinx J."/>
            <person name="Rineau F."/>
            <person name="Colpaert J."/>
            <person name="Kohler A."/>
            <person name="Nagy L.G."/>
            <person name="Floudas D."/>
            <person name="Copeland A."/>
            <person name="Barry K.W."/>
            <person name="Cichocki N."/>
            <person name="Veneault-Fourrey C."/>
            <person name="LaButti K."/>
            <person name="Lindquist E.A."/>
            <person name="Lipzen A."/>
            <person name="Lundell T."/>
            <person name="Morin E."/>
            <person name="Murat C."/>
            <person name="Sun H."/>
            <person name="Tunlid A."/>
            <person name="Henrissat B."/>
            <person name="Grigoriev I.V."/>
            <person name="Hibbett D.S."/>
            <person name="Martin F."/>
            <person name="Nordberg H.P."/>
            <person name="Cantor M.N."/>
            <person name="Hua S.X."/>
        </authorList>
    </citation>
    <scope>NUCLEOTIDE SEQUENCE [LARGE SCALE GENOMIC DNA]</scope>
    <source>
        <strain evidence="1 2">UH-Slu-Lm8-n1</strain>
    </source>
</reference>
<protein>
    <submittedName>
        <fullName evidence="1">Uncharacterized protein</fullName>
    </submittedName>
</protein>
<dbReference type="HOGENOM" id="CLU_2628758_0_0_1"/>
<organism evidence="1 2">
    <name type="scientific">Suillus luteus UH-Slu-Lm8-n1</name>
    <dbReference type="NCBI Taxonomy" id="930992"/>
    <lineage>
        <taxon>Eukaryota</taxon>
        <taxon>Fungi</taxon>
        <taxon>Dikarya</taxon>
        <taxon>Basidiomycota</taxon>
        <taxon>Agaricomycotina</taxon>
        <taxon>Agaricomycetes</taxon>
        <taxon>Agaricomycetidae</taxon>
        <taxon>Boletales</taxon>
        <taxon>Suillineae</taxon>
        <taxon>Suillaceae</taxon>
        <taxon>Suillus</taxon>
    </lineage>
</organism>
<feature type="non-terminal residue" evidence="1">
    <location>
        <position position="1"/>
    </location>
</feature>
<proteinExistence type="predicted"/>
<evidence type="ECO:0000313" key="1">
    <source>
        <dbReference type="EMBL" id="KIK40516.1"/>
    </source>
</evidence>
<keyword evidence="2" id="KW-1185">Reference proteome</keyword>
<dbReference type="STRING" id="930992.A0A0D0AFN0"/>
<dbReference type="EMBL" id="KN835299">
    <property type="protein sequence ID" value="KIK40516.1"/>
    <property type="molecule type" value="Genomic_DNA"/>
</dbReference>